<dbReference type="Proteomes" id="UP000623467">
    <property type="component" value="Unassembled WGS sequence"/>
</dbReference>
<name>A0A8H6YAH1_9AGAR</name>
<evidence type="ECO:0000313" key="2">
    <source>
        <dbReference type="EMBL" id="KAF7354877.1"/>
    </source>
</evidence>
<organism evidence="2 3">
    <name type="scientific">Mycena sanguinolenta</name>
    <dbReference type="NCBI Taxonomy" id="230812"/>
    <lineage>
        <taxon>Eukaryota</taxon>
        <taxon>Fungi</taxon>
        <taxon>Dikarya</taxon>
        <taxon>Basidiomycota</taxon>
        <taxon>Agaricomycotina</taxon>
        <taxon>Agaricomycetes</taxon>
        <taxon>Agaricomycetidae</taxon>
        <taxon>Agaricales</taxon>
        <taxon>Marasmiineae</taxon>
        <taxon>Mycenaceae</taxon>
        <taxon>Mycena</taxon>
    </lineage>
</organism>
<protein>
    <recommendedName>
        <fullName evidence="4">Extracellular membrane protein CFEM domain-containing protein</fullName>
    </recommendedName>
</protein>
<dbReference type="OrthoDB" id="3030369at2759"/>
<evidence type="ECO:0000256" key="1">
    <source>
        <dbReference type="SAM" id="SignalP"/>
    </source>
</evidence>
<dbReference type="EMBL" id="JACAZH010000011">
    <property type="protein sequence ID" value="KAF7354877.1"/>
    <property type="molecule type" value="Genomic_DNA"/>
</dbReference>
<accession>A0A8H6YAH1</accession>
<dbReference type="AlphaFoldDB" id="A0A8H6YAH1"/>
<evidence type="ECO:0000313" key="3">
    <source>
        <dbReference type="Proteomes" id="UP000623467"/>
    </source>
</evidence>
<comment type="caution">
    <text evidence="2">The sequence shown here is derived from an EMBL/GenBank/DDBJ whole genome shotgun (WGS) entry which is preliminary data.</text>
</comment>
<keyword evidence="3" id="KW-1185">Reference proteome</keyword>
<evidence type="ECO:0008006" key="4">
    <source>
        <dbReference type="Google" id="ProtNLM"/>
    </source>
</evidence>
<proteinExistence type="predicted"/>
<sequence length="228" mass="25176">MLLWTLAVGTLSVLQPHPAHAAGITAVRSIPGLRSRVGARDLPIIPTACQDDCSPFQPFLTGAQCPAAQCCTAAFDIGYADCFTCVGNATGATDFTIAQEYVDVLITSCMAENFAIPVHPPSPCFPPRAPFPQRRRPKAPLQPRPLRRLPLRRLPLVVRLRLMQASGLALARTSDSDSPLSSRSCYNLLALWIYDFIYRCILYVDDSERTRMLLMKDETQQTLGTWLV</sequence>
<gene>
    <name evidence="2" type="ORF">MSAN_01402200</name>
</gene>
<feature type="signal peptide" evidence="1">
    <location>
        <begin position="1"/>
        <end position="21"/>
    </location>
</feature>
<feature type="chain" id="PRO_5034491745" description="Extracellular membrane protein CFEM domain-containing protein" evidence="1">
    <location>
        <begin position="22"/>
        <end position="228"/>
    </location>
</feature>
<keyword evidence="1" id="KW-0732">Signal</keyword>
<reference evidence="2" key="1">
    <citation type="submission" date="2020-05" db="EMBL/GenBank/DDBJ databases">
        <title>Mycena genomes resolve the evolution of fungal bioluminescence.</title>
        <authorList>
            <person name="Tsai I.J."/>
        </authorList>
    </citation>
    <scope>NUCLEOTIDE SEQUENCE</scope>
    <source>
        <strain evidence="2">160909Yilan</strain>
    </source>
</reference>